<reference evidence="3 4" key="1">
    <citation type="submission" date="2019-02" db="EMBL/GenBank/DDBJ databases">
        <title>Draft genome sequences of novel Actinobacteria.</title>
        <authorList>
            <person name="Sahin N."/>
            <person name="Ay H."/>
            <person name="Saygin H."/>
        </authorList>
    </citation>
    <scope>NUCLEOTIDE SEQUENCE [LARGE SCALE GENOMIC DNA]</scope>
    <source>
        <strain evidence="3 4">JCM 30529</strain>
    </source>
</reference>
<gene>
    <name evidence="3" type="ORF">E1091_01290</name>
</gene>
<feature type="domain" description="HTH merR-type" evidence="2">
    <location>
        <begin position="66"/>
        <end position="129"/>
    </location>
</feature>
<keyword evidence="4" id="KW-1185">Reference proteome</keyword>
<protein>
    <submittedName>
        <fullName evidence="3">MerR family transcriptional regulator</fullName>
    </submittedName>
</protein>
<dbReference type="EMBL" id="SMKE01000016">
    <property type="protein sequence ID" value="TDC02198.1"/>
    <property type="molecule type" value="Genomic_DNA"/>
</dbReference>
<sequence>MRGLPQRRRPRVRRRRRALLRRLPPRAARLEGAGRRRRHAGRPRQALPCRGCVVTHPRPRRPTIPGVTHRQLDYWIERRYLRLTRESLDRAPGKGNRWRWTDEDVRIATDMGRLRANGFALARAAEIARSGPAAVDHALDLAADPGESP</sequence>
<evidence type="ECO:0000256" key="1">
    <source>
        <dbReference type="SAM" id="MobiDB-lite"/>
    </source>
</evidence>
<organism evidence="3 4">
    <name type="scientific">Micromonospora fluostatini</name>
    <dbReference type="NCBI Taxonomy" id="1629071"/>
    <lineage>
        <taxon>Bacteria</taxon>
        <taxon>Bacillati</taxon>
        <taxon>Actinomycetota</taxon>
        <taxon>Actinomycetes</taxon>
        <taxon>Micromonosporales</taxon>
        <taxon>Micromonosporaceae</taxon>
        <taxon>Micromonospora</taxon>
    </lineage>
</organism>
<accession>A0ABY2DLP3</accession>
<evidence type="ECO:0000313" key="4">
    <source>
        <dbReference type="Proteomes" id="UP000295626"/>
    </source>
</evidence>
<evidence type="ECO:0000313" key="3">
    <source>
        <dbReference type="EMBL" id="TDC02198.1"/>
    </source>
</evidence>
<comment type="caution">
    <text evidence="3">The sequence shown here is derived from an EMBL/GenBank/DDBJ whole genome shotgun (WGS) entry which is preliminary data.</text>
</comment>
<dbReference type="Pfam" id="PF13411">
    <property type="entry name" value="MerR_1"/>
    <property type="match status" value="1"/>
</dbReference>
<name>A0ABY2DLP3_9ACTN</name>
<proteinExistence type="predicted"/>
<dbReference type="InterPro" id="IPR000551">
    <property type="entry name" value="MerR-type_HTH_dom"/>
</dbReference>
<feature type="region of interest" description="Disordered" evidence="1">
    <location>
        <begin position="23"/>
        <end position="44"/>
    </location>
</feature>
<dbReference type="Proteomes" id="UP000295626">
    <property type="component" value="Unassembled WGS sequence"/>
</dbReference>
<evidence type="ECO:0000259" key="2">
    <source>
        <dbReference type="Pfam" id="PF13411"/>
    </source>
</evidence>